<feature type="compositionally biased region" description="Low complexity" evidence="1">
    <location>
        <begin position="135"/>
        <end position="144"/>
    </location>
</feature>
<comment type="caution">
    <text evidence="2">The sequence shown here is derived from an EMBL/GenBank/DDBJ whole genome shotgun (WGS) entry which is preliminary data.</text>
</comment>
<gene>
    <name evidence="2" type="ORF">PHPALM_14901</name>
</gene>
<organism evidence="2 3">
    <name type="scientific">Phytophthora palmivora</name>
    <dbReference type="NCBI Taxonomy" id="4796"/>
    <lineage>
        <taxon>Eukaryota</taxon>
        <taxon>Sar</taxon>
        <taxon>Stramenopiles</taxon>
        <taxon>Oomycota</taxon>
        <taxon>Peronosporomycetes</taxon>
        <taxon>Peronosporales</taxon>
        <taxon>Peronosporaceae</taxon>
        <taxon>Phytophthora</taxon>
    </lineage>
</organism>
<feature type="region of interest" description="Disordered" evidence="1">
    <location>
        <begin position="335"/>
        <end position="356"/>
    </location>
</feature>
<evidence type="ECO:0000256" key="1">
    <source>
        <dbReference type="SAM" id="MobiDB-lite"/>
    </source>
</evidence>
<keyword evidence="3" id="KW-1185">Reference proteome</keyword>
<feature type="compositionally biased region" description="Polar residues" evidence="1">
    <location>
        <begin position="152"/>
        <end position="165"/>
    </location>
</feature>
<accession>A0A2P4XTL5</accession>
<feature type="region of interest" description="Disordered" evidence="1">
    <location>
        <begin position="275"/>
        <end position="305"/>
    </location>
</feature>
<protein>
    <submittedName>
        <fullName evidence="2">Uncharacterized protein</fullName>
    </submittedName>
</protein>
<name>A0A2P4XTL5_9STRA</name>
<dbReference type="AlphaFoldDB" id="A0A2P4XTL5"/>
<feature type="compositionally biased region" description="Acidic residues" evidence="1">
    <location>
        <begin position="293"/>
        <end position="305"/>
    </location>
</feature>
<feature type="compositionally biased region" description="Polar residues" evidence="1">
    <location>
        <begin position="335"/>
        <end position="345"/>
    </location>
</feature>
<evidence type="ECO:0000313" key="2">
    <source>
        <dbReference type="EMBL" id="POM68882.1"/>
    </source>
</evidence>
<feature type="region of interest" description="Disordered" evidence="1">
    <location>
        <begin position="128"/>
        <end position="165"/>
    </location>
</feature>
<dbReference type="Proteomes" id="UP000237271">
    <property type="component" value="Unassembled WGS sequence"/>
</dbReference>
<dbReference type="EMBL" id="NCKW01008011">
    <property type="protein sequence ID" value="POM68882.1"/>
    <property type="molecule type" value="Genomic_DNA"/>
</dbReference>
<reference evidence="2 3" key="1">
    <citation type="journal article" date="2017" name="Genome Biol. Evol.">
        <title>Phytophthora megakarya and P. palmivora, closely related causal agents of cacao black pod rot, underwent increases in genome sizes and gene numbers by different mechanisms.</title>
        <authorList>
            <person name="Ali S.S."/>
            <person name="Shao J."/>
            <person name="Lary D.J."/>
            <person name="Kronmiller B."/>
            <person name="Shen D."/>
            <person name="Strem M.D."/>
            <person name="Amoako-Attah I."/>
            <person name="Akrofi A.Y."/>
            <person name="Begoude B.A."/>
            <person name="Ten Hoopen G.M."/>
            <person name="Coulibaly K."/>
            <person name="Kebe B.I."/>
            <person name="Melnick R.L."/>
            <person name="Guiltinan M.J."/>
            <person name="Tyler B.M."/>
            <person name="Meinhardt L.W."/>
            <person name="Bailey B.A."/>
        </authorList>
    </citation>
    <scope>NUCLEOTIDE SEQUENCE [LARGE SCALE GENOMIC DNA]</scope>
    <source>
        <strain evidence="3">sbr112.9</strain>
    </source>
</reference>
<sequence>MFCTQASCDFNAASNTLHSIRLENIALSRQLALANADIATHAEPMAQLGLRVKNAEADAAAAVRTIQKDPHIQALVTENAGLQRANSILRQHSVNHGLNTYALVLVSAGITADDIDWSLLGLSPMRVTVEPPPTSSSGRSASISSDDEASDTPQQAISTPPSTSASCTYGQASFDCFGGSEGFATTRSTTWSSFGEARDTACCSVVISAAVRRRTIHSSYSDDQIRLTAIFVYSCGPICPGSSFVEGSTGHSSVLCPLSRLGLSRLFLRQLHPEVGSEGSAPPMCSSAGLDAEGGDTEELPTSDDEANAADTAVPAPASNVVDLTSKAARADASQLASSPFSSPLVTPHRKDGRPVRGASVMSGLRSMEMAERELAAEDFVLGLFRAGSKSQSSTVVSASVTASCSVQGLGRTVKMWRQFQGISTDKTEKADLGLALWERRHWIQVSAVESFHRRLECRHGRHDPLVATPVAKWKSYNNARNLREDRICQQMVYRVWEWSIDRDNKPRENPAEILLEPTYFQYPFEVLDWAPTTDDWVRELRDLDAQQPWRNCWVDAPVEHTYNTTFAPCNPHVPLFVPRHWLGQASLRPLS</sequence>
<evidence type="ECO:0000313" key="3">
    <source>
        <dbReference type="Proteomes" id="UP000237271"/>
    </source>
</evidence>
<proteinExistence type="predicted"/>